<evidence type="ECO:0000256" key="4">
    <source>
        <dbReference type="ARBA" id="ARBA00022729"/>
    </source>
</evidence>
<evidence type="ECO:0000259" key="6">
    <source>
        <dbReference type="Pfam" id="PF00496"/>
    </source>
</evidence>
<evidence type="ECO:0000313" key="8">
    <source>
        <dbReference type="Proteomes" id="UP001556040"/>
    </source>
</evidence>
<dbReference type="InterPro" id="IPR030678">
    <property type="entry name" value="Peptide/Ni-bd"/>
</dbReference>
<keyword evidence="4 5" id="KW-0732">Signal</keyword>
<feature type="signal peptide" evidence="5">
    <location>
        <begin position="1"/>
        <end position="19"/>
    </location>
</feature>
<comment type="caution">
    <text evidence="7">The sequence shown here is derived from an EMBL/GenBank/DDBJ whole genome shotgun (WGS) entry which is preliminary data.</text>
</comment>
<evidence type="ECO:0000256" key="5">
    <source>
        <dbReference type="SAM" id="SignalP"/>
    </source>
</evidence>
<feature type="domain" description="Solute-binding protein family 5" evidence="6">
    <location>
        <begin position="87"/>
        <end position="475"/>
    </location>
</feature>
<feature type="chain" id="PRO_5046396969" evidence="5">
    <location>
        <begin position="20"/>
        <end position="557"/>
    </location>
</feature>
<protein>
    <submittedName>
        <fullName evidence="7">Peptide ABC transporter substrate-binding protein</fullName>
    </submittedName>
</protein>
<evidence type="ECO:0000256" key="1">
    <source>
        <dbReference type="ARBA" id="ARBA00004196"/>
    </source>
</evidence>
<accession>A0ABV3Q2M9</accession>
<dbReference type="InterPro" id="IPR000914">
    <property type="entry name" value="SBP_5_dom"/>
</dbReference>
<keyword evidence="8" id="KW-1185">Reference proteome</keyword>
<comment type="similarity">
    <text evidence="2">Belongs to the bacterial solute-binding protein 5 family.</text>
</comment>
<dbReference type="Proteomes" id="UP001556040">
    <property type="component" value="Unassembled WGS sequence"/>
</dbReference>
<proteinExistence type="inferred from homology"/>
<dbReference type="Gene3D" id="3.90.76.10">
    <property type="entry name" value="Dipeptide-binding Protein, Domain 1"/>
    <property type="match status" value="1"/>
</dbReference>
<dbReference type="CDD" id="cd08504">
    <property type="entry name" value="PBP2_OppA"/>
    <property type="match status" value="1"/>
</dbReference>
<dbReference type="Gene3D" id="3.40.190.10">
    <property type="entry name" value="Periplasmic binding protein-like II"/>
    <property type="match status" value="1"/>
</dbReference>
<dbReference type="Pfam" id="PF00496">
    <property type="entry name" value="SBP_bac_5"/>
    <property type="match status" value="1"/>
</dbReference>
<dbReference type="InterPro" id="IPR039424">
    <property type="entry name" value="SBP_5"/>
</dbReference>
<reference evidence="7 8" key="1">
    <citation type="journal article" date="1979" name="Int. J. Syst. Evol. Microbiol.">
        <title>Bacillus globisporus subsp. marinus subsp. nov.</title>
        <authorList>
            <person name="Liu H."/>
        </authorList>
    </citation>
    <scope>NUCLEOTIDE SEQUENCE [LARGE SCALE GENOMIC DNA]</scope>
    <source>
        <strain evidence="7 8">DSM 1297</strain>
    </source>
</reference>
<dbReference type="PIRSF" id="PIRSF002741">
    <property type="entry name" value="MppA"/>
    <property type="match status" value="1"/>
</dbReference>
<evidence type="ECO:0000256" key="2">
    <source>
        <dbReference type="ARBA" id="ARBA00005695"/>
    </source>
</evidence>
<evidence type="ECO:0000256" key="3">
    <source>
        <dbReference type="ARBA" id="ARBA00022448"/>
    </source>
</evidence>
<dbReference type="EMBL" id="JBFMIA010000004">
    <property type="protein sequence ID" value="MEW9501601.1"/>
    <property type="molecule type" value="Genomic_DNA"/>
</dbReference>
<dbReference type="PANTHER" id="PTHR30290:SF10">
    <property type="entry name" value="PERIPLASMIC OLIGOPEPTIDE-BINDING PROTEIN-RELATED"/>
    <property type="match status" value="1"/>
</dbReference>
<name>A0ABV3Q2M9_9BACL</name>
<gene>
    <name evidence="7" type="ORF">AB1471_07280</name>
</gene>
<keyword evidence="3" id="KW-0813">Transport</keyword>
<dbReference type="RefSeq" id="WP_367779084.1">
    <property type="nucleotide sequence ID" value="NZ_JBFMIA010000004.1"/>
</dbReference>
<organism evidence="7 8">
    <name type="scientific">Jeotgalibacillus marinus</name>
    <dbReference type="NCBI Taxonomy" id="86667"/>
    <lineage>
        <taxon>Bacteria</taxon>
        <taxon>Bacillati</taxon>
        <taxon>Bacillota</taxon>
        <taxon>Bacilli</taxon>
        <taxon>Bacillales</taxon>
        <taxon>Caryophanaceae</taxon>
        <taxon>Jeotgalibacillus</taxon>
    </lineage>
</organism>
<comment type="subcellular location">
    <subcellularLocation>
        <location evidence="1">Cell envelope</location>
    </subcellularLocation>
</comment>
<dbReference type="PANTHER" id="PTHR30290">
    <property type="entry name" value="PERIPLASMIC BINDING COMPONENT OF ABC TRANSPORTER"/>
    <property type="match status" value="1"/>
</dbReference>
<dbReference type="PROSITE" id="PS51257">
    <property type="entry name" value="PROKAR_LIPOPROTEIN"/>
    <property type="match status" value="1"/>
</dbReference>
<dbReference type="SUPFAM" id="SSF53850">
    <property type="entry name" value="Periplasmic binding protein-like II"/>
    <property type="match status" value="1"/>
</dbReference>
<dbReference type="Gene3D" id="3.10.105.10">
    <property type="entry name" value="Dipeptide-binding Protein, Domain 3"/>
    <property type="match status" value="1"/>
</dbReference>
<evidence type="ECO:0000313" key="7">
    <source>
        <dbReference type="EMBL" id="MEW9501601.1"/>
    </source>
</evidence>
<sequence length="557" mass="61515">MKKYSQLFVLMLSLSVVLAGCFGGDTDDDGDTNDDAGTASDVPQELTVLETSSIPGLDTGIVADTVSFSTMNNVFEGLNRLNADQETVPAVADGEPEVSEDGTVYTYTLKEDAVWSNGDPVTAHDFVFAWQRALDPEAGSDYGPYLMEGKIKGASEIFNDGADPSTLGAVALDDKTLEITLEKPIAYFNSLMAFPTFFPQNQAFVEEQGDKYASDASTLIFNGPFVLDTWAGTTASEWEYAKNEDYWDAENVALDKITFNEVKASQTAVNLYETGDAEITSKLSSELVAQFEGDPNLVSWLEPVVFWVKMNQTNDALKNENIRRALATAIDKQSLTDNIFNNGSIPANYAVPQEFVQNPETGEDFREANGDMLTYDLEAAQEFWAKGLEELGEDSIQLSYLGGDSEAAMDADEYIINQLETNLEGLSIKLDSVPFSVRLERDKTLDYDLQFAGWGPDYLDPISFSDLWITDGGNNKMAYSSEKYDSLLKDAETTYANDPAKRFEALQEAEKVLLEEDAAIIPIYQRKANILVNENVNNFTYHDVGPEFSFFPISKSE</sequence>